<sequence>MWEDNVNGLFEFFSGFFILLHCVKMFQDKGIRGVSFLAATYFTAWSYWNLHYYPHLHQWWSFGGGIFTTMAHTVWSLMIVYYLLKERNDKSHNNLHR</sequence>
<dbReference type="EMBL" id="LAZR01038726">
    <property type="protein sequence ID" value="KKL18810.1"/>
    <property type="molecule type" value="Genomic_DNA"/>
</dbReference>
<evidence type="ECO:0000256" key="1">
    <source>
        <dbReference type="SAM" id="Phobius"/>
    </source>
</evidence>
<name>A0A0F9BAX5_9ZZZZ</name>
<keyword evidence="1" id="KW-0812">Transmembrane</keyword>
<gene>
    <name evidence="2" type="ORF">LCGC14_2471810</name>
</gene>
<proteinExistence type="predicted"/>
<feature type="transmembrane region" description="Helical" evidence="1">
    <location>
        <begin position="6"/>
        <end position="23"/>
    </location>
</feature>
<feature type="transmembrane region" description="Helical" evidence="1">
    <location>
        <begin position="30"/>
        <end position="48"/>
    </location>
</feature>
<feature type="transmembrane region" description="Helical" evidence="1">
    <location>
        <begin position="60"/>
        <end position="84"/>
    </location>
</feature>
<protein>
    <submittedName>
        <fullName evidence="2">Uncharacterized protein</fullName>
    </submittedName>
</protein>
<accession>A0A0F9BAX5</accession>
<evidence type="ECO:0000313" key="2">
    <source>
        <dbReference type="EMBL" id="KKL18810.1"/>
    </source>
</evidence>
<keyword evidence="1" id="KW-1133">Transmembrane helix</keyword>
<dbReference type="AlphaFoldDB" id="A0A0F9BAX5"/>
<comment type="caution">
    <text evidence="2">The sequence shown here is derived from an EMBL/GenBank/DDBJ whole genome shotgun (WGS) entry which is preliminary data.</text>
</comment>
<keyword evidence="1" id="KW-0472">Membrane</keyword>
<reference evidence="2" key="1">
    <citation type="journal article" date="2015" name="Nature">
        <title>Complex archaea that bridge the gap between prokaryotes and eukaryotes.</title>
        <authorList>
            <person name="Spang A."/>
            <person name="Saw J.H."/>
            <person name="Jorgensen S.L."/>
            <person name="Zaremba-Niedzwiedzka K."/>
            <person name="Martijn J."/>
            <person name="Lind A.E."/>
            <person name="van Eijk R."/>
            <person name="Schleper C."/>
            <person name="Guy L."/>
            <person name="Ettema T.J."/>
        </authorList>
    </citation>
    <scope>NUCLEOTIDE SEQUENCE</scope>
</reference>
<organism evidence="2">
    <name type="scientific">marine sediment metagenome</name>
    <dbReference type="NCBI Taxonomy" id="412755"/>
    <lineage>
        <taxon>unclassified sequences</taxon>
        <taxon>metagenomes</taxon>
        <taxon>ecological metagenomes</taxon>
    </lineage>
</organism>